<proteinExistence type="predicted"/>
<dbReference type="EMBL" id="SOKJ01000247">
    <property type="protein sequence ID" value="TET10085.1"/>
    <property type="molecule type" value="Genomic_DNA"/>
</dbReference>
<protein>
    <submittedName>
        <fullName evidence="1">Uncharacterized protein</fullName>
    </submittedName>
</protein>
<reference evidence="1 2" key="1">
    <citation type="submission" date="2019-03" db="EMBL/GenBank/DDBJ databases">
        <title>Metabolic potential of uncultured bacteria and archaea associated with petroleum seepage in deep-sea sediments.</title>
        <authorList>
            <person name="Dong X."/>
            <person name="Hubert C."/>
        </authorList>
    </citation>
    <scope>NUCLEOTIDE SEQUENCE [LARGE SCALE GENOMIC DNA]</scope>
    <source>
        <strain evidence="1">E44_bin7</strain>
    </source>
</reference>
<name>A0A523RWD6_UNCAE</name>
<dbReference type="Proteomes" id="UP000316360">
    <property type="component" value="Unassembled WGS sequence"/>
</dbReference>
<comment type="caution">
    <text evidence="1">The sequence shown here is derived from an EMBL/GenBank/DDBJ whole genome shotgun (WGS) entry which is preliminary data.</text>
</comment>
<dbReference type="AlphaFoldDB" id="A0A523RWD6"/>
<sequence length="73" mass="8182">MSSKQEIDESASFLLTSDDRANGFSIVVDEFRNTRLLAWGYTVASFSERTATPEVVRGFLDLIKAKCLFYVAP</sequence>
<evidence type="ECO:0000313" key="1">
    <source>
        <dbReference type="EMBL" id="TET10085.1"/>
    </source>
</evidence>
<accession>A0A523RWD6</accession>
<gene>
    <name evidence="1" type="ORF">E3J84_04485</name>
</gene>
<organism evidence="1 2">
    <name type="scientific">Aerophobetes bacterium</name>
    <dbReference type="NCBI Taxonomy" id="2030807"/>
    <lineage>
        <taxon>Bacteria</taxon>
        <taxon>Candidatus Aerophobota</taxon>
    </lineage>
</organism>
<evidence type="ECO:0000313" key="2">
    <source>
        <dbReference type="Proteomes" id="UP000316360"/>
    </source>
</evidence>